<organism evidence="1 2">
    <name type="scientific">Fusarium decemcellulare</name>
    <dbReference type="NCBI Taxonomy" id="57161"/>
    <lineage>
        <taxon>Eukaryota</taxon>
        <taxon>Fungi</taxon>
        <taxon>Dikarya</taxon>
        <taxon>Ascomycota</taxon>
        <taxon>Pezizomycotina</taxon>
        <taxon>Sordariomycetes</taxon>
        <taxon>Hypocreomycetidae</taxon>
        <taxon>Hypocreales</taxon>
        <taxon>Nectriaceae</taxon>
        <taxon>Fusarium</taxon>
        <taxon>Fusarium decemcellulare species complex</taxon>
    </lineage>
</organism>
<dbReference type="EMBL" id="JANRMS010002185">
    <property type="protein sequence ID" value="KAJ3523823.1"/>
    <property type="molecule type" value="Genomic_DNA"/>
</dbReference>
<accession>A0ACC1RP53</accession>
<dbReference type="Proteomes" id="UP001148629">
    <property type="component" value="Unassembled WGS sequence"/>
</dbReference>
<sequence length="167" mass="18388">MRIIDEETFGPSASVYIVDTVDEAIKLANRSKYGLTATIHSRSLQHALSIGQELEYAQVHINSVPLVGNPYAPAGGVKASGWGRNNAKWAFDEYLVEKHLTWRQGGQGLLYLEKKYTPDCDDMMDLGDAGPAVSPKRETICQQYSTEAYNAIAKDAAHIAIQSCINR</sequence>
<keyword evidence="2" id="KW-1185">Reference proteome</keyword>
<evidence type="ECO:0000313" key="2">
    <source>
        <dbReference type="Proteomes" id="UP001148629"/>
    </source>
</evidence>
<proteinExistence type="predicted"/>
<protein>
    <submittedName>
        <fullName evidence="1">Uncharacterized protein</fullName>
    </submittedName>
</protein>
<comment type="caution">
    <text evidence="1">The sequence shown here is derived from an EMBL/GenBank/DDBJ whole genome shotgun (WGS) entry which is preliminary data.</text>
</comment>
<reference evidence="1" key="1">
    <citation type="submission" date="2022-08" db="EMBL/GenBank/DDBJ databases">
        <title>Genome Sequence of Fusarium decemcellulare.</title>
        <authorList>
            <person name="Buettner E."/>
        </authorList>
    </citation>
    <scope>NUCLEOTIDE SEQUENCE</scope>
    <source>
        <strain evidence="1">Babe19</strain>
    </source>
</reference>
<gene>
    <name evidence="1" type="ORF">NM208_g12304</name>
</gene>
<evidence type="ECO:0000313" key="1">
    <source>
        <dbReference type="EMBL" id="KAJ3523823.1"/>
    </source>
</evidence>
<name>A0ACC1RP53_9HYPO</name>